<evidence type="ECO:0000313" key="1">
    <source>
        <dbReference type="EMBL" id="GKX68973.1"/>
    </source>
</evidence>
<accession>A0ACB5RIQ4</accession>
<dbReference type="Proteomes" id="UP001058074">
    <property type="component" value="Unassembled WGS sequence"/>
</dbReference>
<comment type="caution">
    <text evidence="1">The sequence shown here is derived from an EMBL/GenBank/DDBJ whole genome shotgun (WGS) entry which is preliminary data.</text>
</comment>
<reference evidence="1" key="1">
    <citation type="journal article" date="2025" name="Int. J. Syst. Evol. Microbiol.">
        <title>Inconstantimicrobium mannanitabidum sp. nov., a novel member of the family Clostridiaceae isolated from anoxic soil under the treatment of reductive soil disinfestation.</title>
        <authorList>
            <person name="Ueki A."/>
            <person name="Tonouchi A."/>
            <person name="Honma S."/>
            <person name="Kaku N."/>
            <person name="Ueki K."/>
        </authorList>
    </citation>
    <scope>NUCLEOTIDE SEQUENCE</scope>
    <source>
        <strain evidence="1">TW13</strain>
    </source>
</reference>
<dbReference type="EMBL" id="BROD01000002">
    <property type="protein sequence ID" value="GKX68973.1"/>
    <property type="molecule type" value="Genomic_DNA"/>
</dbReference>
<proteinExistence type="predicted"/>
<gene>
    <name evidence="1" type="ORF">rsdtw13_42310</name>
</gene>
<evidence type="ECO:0000313" key="2">
    <source>
        <dbReference type="Proteomes" id="UP001058074"/>
    </source>
</evidence>
<name>A0ACB5RIQ4_9CLOT</name>
<keyword evidence="2" id="KW-1185">Reference proteome</keyword>
<organism evidence="1 2">
    <name type="scientific">Inconstantimicrobium mannanitabidum</name>
    <dbReference type="NCBI Taxonomy" id="1604901"/>
    <lineage>
        <taxon>Bacteria</taxon>
        <taxon>Bacillati</taxon>
        <taxon>Bacillota</taxon>
        <taxon>Clostridia</taxon>
        <taxon>Eubacteriales</taxon>
        <taxon>Clostridiaceae</taxon>
        <taxon>Inconstantimicrobium</taxon>
    </lineage>
</organism>
<protein>
    <submittedName>
        <fullName evidence="1">Uncharacterized protein</fullName>
    </submittedName>
</protein>
<sequence>MSKSLSMTFATDAGNKASISVNNVKENVTTDEVKGLMDTIIEKKAFKLPKGALVSKSSAEIIERNVDKITL</sequence>